<evidence type="ECO:0000313" key="7">
    <source>
        <dbReference type="Proteomes" id="UP000074294"/>
    </source>
</evidence>
<keyword evidence="3" id="KW-0288">FMN</keyword>
<proteinExistence type="inferred from homology"/>
<evidence type="ECO:0000256" key="1">
    <source>
        <dbReference type="ARBA" id="ARBA00001917"/>
    </source>
</evidence>
<reference evidence="6 7" key="1">
    <citation type="journal article" date="2016" name="Nat. Microbiol.">
        <title>Genomic inference of the metabolism of cosmopolitan subsurface Archaea, Hadesarchaea.</title>
        <authorList>
            <person name="Baker B.J."/>
            <person name="Saw J.H."/>
            <person name="Lind A.E."/>
            <person name="Lazar C.S."/>
            <person name="Hinrichs K.-U."/>
            <person name="Teske A.P."/>
            <person name="Ettema T.J."/>
        </authorList>
    </citation>
    <scope>NUCLEOTIDE SEQUENCE [LARGE SCALE GENOMIC DNA]</scope>
</reference>
<dbReference type="Gene3D" id="2.30.110.10">
    <property type="entry name" value="Electron Transport, Fmn-binding Protein, Chain A"/>
    <property type="match status" value="1"/>
</dbReference>
<dbReference type="Pfam" id="PF01613">
    <property type="entry name" value="Flavin_Reduct"/>
    <property type="match status" value="1"/>
</dbReference>
<evidence type="ECO:0000313" key="6">
    <source>
        <dbReference type="EMBL" id="KUO40729.1"/>
    </source>
</evidence>
<comment type="cofactor">
    <cofactor evidence="1">
        <name>FMN</name>
        <dbReference type="ChEBI" id="CHEBI:58210"/>
    </cofactor>
</comment>
<comment type="caution">
    <text evidence="6">The sequence shown here is derived from an EMBL/GenBank/DDBJ whole genome shotgun (WGS) entry which is preliminary data.</text>
</comment>
<accession>A0A147JW58</accession>
<dbReference type="AlphaFoldDB" id="A0A147JW58"/>
<comment type="similarity">
    <text evidence="4">Belongs to the flavoredoxin family.</text>
</comment>
<evidence type="ECO:0000256" key="4">
    <source>
        <dbReference type="ARBA" id="ARBA00038054"/>
    </source>
</evidence>
<dbReference type="PANTHER" id="PTHR33798:SF5">
    <property type="entry name" value="FLAVIN REDUCTASE LIKE DOMAIN-CONTAINING PROTEIN"/>
    <property type="match status" value="1"/>
</dbReference>
<dbReference type="SMART" id="SM00903">
    <property type="entry name" value="Flavin_Reduct"/>
    <property type="match status" value="1"/>
</dbReference>
<dbReference type="InterPro" id="IPR012349">
    <property type="entry name" value="Split_barrel_FMN-bd"/>
</dbReference>
<organism evidence="6 7">
    <name type="scientific">Hadarchaeum yellowstonense</name>
    <dbReference type="NCBI Taxonomy" id="1776334"/>
    <lineage>
        <taxon>Archaea</taxon>
        <taxon>Methanobacteriati</taxon>
        <taxon>Candidatus Hadarchaeota</taxon>
        <taxon>Candidatus Hadarchaeia</taxon>
        <taxon>Candidatus Hadarchaeales</taxon>
        <taxon>Candidatus Hadarchaeaceae</taxon>
        <taxon>Candidatus Hadarchaeum</taxon>
    </lineage>
</organism>
<gene>
    <name evidence="6" type="ORF">APZ16_01040</name>
</gene>
<dbReference type="EMBL" id="LQMQ01000036">
    <property type="protein sequence ID" value="KUO40729.1"/>
    <property type="molecule type" value="Genomic_DNA"/>
</dbReference>
<dbReference type="PANTHER" id="PTHR33798">
    <property type="entry name" value="FLAVOPROTEIN OXYGENASE"/>
    <property type="match status" value="1"/>
</dbReference>
<dbReference type="SUPFAM" id="SSF50475">
    <property type="entry name" value="FMN-binding split barrel"/>
    <property type="match status" value="1"/>
</dbReference>
<name>A0A147JW58_HADYE</name>
<evidence type="ECO:0000259" key="5">
    <source>
        <dbReference type="SMART" id="SM00903"/>
    </source>
</evidence>
<evidence type="ECO:0000256" key="2">
    <source>
        <dbReference type="ARBA" id="ARBA00022630"/>
    </source>
</evidence>
<evidence type="ECO:0000256" key="3">
    <source>
        <dbReference type="ARBA" id="ARBA00022643"/>
    </source>
</evidence>
<keyword evidence="2" id="KW-0285">Flavoprotein</keyword>
<dbReference type="GO" id="GO:0010181">
    <property type="term" value="F:FMN binding"/>
    <property type="evidence" value="ECO:0007669"/>
    <property type="project" value="InterPro"/>
</dbReference>
<dbReference type="STRING" id="1776334.APZ16_01040"/>
<dbReference type="Proteomes" id="UP000074294">
    <property type="component" value="Unassembled WGS sequence"/>
</dbReference>
<sequence length="179" mass="20242">MQVDLKDAYLLIAPRPIVLITTVDRKGRINAAPMSWVTPVESDPPIVAFSTSYESDTYHNICETEEFVLNLVPEKIKKQMYLCSKNFPRGVNELEKAHLSWEPSLKVKPPRIVECPANLECRLDWTHEGPEYVVIGGRVVAAHAHKEAFKDGRLNISFVRPLLHVSDKNFVVGEHEVGL</sequence>
<feature type="domain" description="Flavin reductase like" evidence="5">
    <location>
        <begin position="10"/>
        <end position="153"/>
    </location>
</feature>
<dbReference type="InterPro" id="IPR002563">
    <property type="entry name" value="Flavin_Rdtase-like_dom"/>
</dbReference>
<protein>
    <recommendedName>
        <fullName evidence="5">Flavin reductase like domain-containing protein</fullName>
    </recommendedName>
</protein>